<comment type="caution">
    <text evidence="1">The sequence shown here is derived from an EMBL/GenBank/DDBJ whole genome shotgun (WGS) entry which is preliminary data.</text>
</comment>
<sequence>MLQRLNNSKPIRIWTEFIKVIFEFEQYYVELECVPKIASSQNRADEAMTVEVRKHNKQYLPCNNAKVLVENKPITDIKCVRTLLYFTDSMTSPDLDAHWNKILSIIGGTTERKIKKIFEESSSSYHDQIICKPNSEESKKVKEAYSNLIDVGIILSIGDKFLPAFVRGNGYGFAHLERRPLITREELTEELTKYELN</sequence>
<evidence type="ECO:0000313" key="1">
    <source>
        <dbReference type="EMBL" id="MBO0341054.1"/>
    </source>
</evidence>
<accession>A0ABS3FD24</accession>
<keyword evidence="2" id="KW-1185">Reference proteome</keyword>
<dbReference type="Proteomes" id="UP000664807">
    <property type="component" value="Unassembled WGS sequence"/>
</dbReference>
<dbReference type="EMBL" id="JAFLNM010000001">
    <property type="protein sequence ID" value="MBO0341054.1"/>
    <property type="molecule type" value="Genomic_DNA"/>
</dbReference>
<reference evidence="1 2" key="1">
    <citation type="submission" date="2021-03" db="EMBL/GenBank/DDBJ databases">
        <title>Muricauda lutimaris sp. nov. and Muricauda ruestringensis sp. nov, two marine members of the Flavobacteriaceae isolated from deep sea sediments of Western Pacific.</title>
        <authorList>
            <person name="Zhao S."/>
            <person name="Liu R."/>
        </authorList>
    </citation>
    <scope>NUCLEOTIDE SEQUENCE [LARGE SCALE GENOMIC DNA]</scope>
    <source>
        <strain evidence="1 2">BC31-3-A3</strain>
    </source>
</reference>
<name>A0ABS3FD24_9FLAO</name>
<evidence type="ECO:0000313" key="2">
    <source>
        <dbReference type="Proteomes" id="UP000664807"/>
    </source>
</evidence>
<dbReference type="RefSeq" id="WP_207026619.1">
    <property type="nucleotide sequence ID" value="NZ_JAFLNM010000001.1"/>
</dbReference>
<gene>
    <name evidence="1" type="ORF">J0654_05325</name>
</gene>
<proteinExistence type="predicted"/>
<organism evidence="1 2">
    <name type="scientific">Flagellimonas profundi</name>
    <dbReference type="NCBI Taxonomy" id="2915620"/>
    <lineage>
        <taxon>Bacteria</taxon>
        <taxon>Pseudomonadati</taxon>
        <taxon>Bacteroidota</taxon>
        <taxon>Flavobacteriia</taxon>
        <taxon>Flavobacteriales</taxon>
        <taxon>Flavobacteriaceae</taxon>
        <taxon>Flagellimonas</taxon>
    </lineage>
</organism>
<protein>
    <submittedName>
        <fullName evidence="1">Uncharacterized protein</fullName>
    </submittedName>
</protein>